<protein>
    <submittedName>
        <fullName evidence="2">B3/4 domain-containing protein</fullName>
    </submittedName>
</protein>
<dbReference type="PANTHER" id="PTHR39209">
    <property type="match status" value="1"/>
</dbReference>
<reference evidence="3" key="1">
    <citation type="journal article" date="2019" name="Int. J. Syst. Evol. Microbiol.">
        <title>The Global Catalogue of Microorganisms (GCM) 10K type strain sequencing project: providing services to taxonomists for standard genome sequencing and annotation.</title>
        <authorList>
            <consortium name="The Broad Institute Genomics Platform"/>
            <consortium name="The Broad Institute Genome Sequencing Center for Infectious Disease"/>
            <person name="Wu L."/>
            <person name="Ma J."/>
        </authorList>
    </citation>
    <scope>NUCLEOTIDE SEQUENCE [LARGE SCALE GENOMIC DNA]</scope>
    <source>
        <strain evidence="3">CECT 7184</strain>
    </source>
</reference>
<dbReference type="InterPro" id="IPR005146">
    <property type="entry name" value="B3/B4_tRNA-bd"/>
</dbReference>
<proteinExistence type="predicted"/>
<evidence type="ECO:0000313" key="3">
    <source>
        <dbReference type="Proteomes" id="UP001596142"/>
    </source>
</evidence>
<sequence>MNISIHQDIKKRVPDFKIGILTYKDIVVDESPKMLKGRLEFFQEKIQVDLENDSVTRYQGVKEWRKVFKTLGIDPGRYRPSHEALFRKVGRKQKMGFINSAVDLNNFFSLQYEIPFGIYNLDQLQDSIILRLGNEGESYKGLNGRENSLQGRLVSADAQGPFGSPIVDSARTKVDNTTANALHIAYLRPSMASAEANEMLSSLAKMFTQLHSGDAEWFLLE</sequence>
<dbReference type="SUPFAM" id="SSF56037">
    <property type="entry name" value="PheT/TilS domain"/>
    <property type="match status" value="1"/>
</dbReference>
<gene>
    <name evidence="2" type="ORF">ACFPU1_13235</name>
</gene>
<evidence type="ECO:0000313" key="2">
    <source>
        <dbReference type="EMBL" id="MFC5713748.1"/>
    </source>
</evidence>
<name>A0ABW0YMP8_9BACI</name>
<evidence type="ECO:0000259" key="1">
    <source>
        <dbReference type="SMART" id="SM00873"/>
    </source>
</evidence>
<dbReference type="InterPro" id="IPR020825">
    <property type="entry name" value="Phe-tRNA_synthase-like_B3/B4"/>
</dbReference>
<dbReference type="EMBL" id="JBHSOZ010000005">
    <property type="protein sequence ID" value="MFC5713748.1"/>
    <property type="molecule type" value="Genomic_DNA"/>
</dbReference>
<dbReference type="Gene3D" id="3.50.40.10">
    <property type="entry name" value="Phenylalanyl-trna Synthetase, Chain B, domain 3"/>
    <property type="match status" value="1"/>
</dbReference>
<organism evidence="2 3">
    <name type="scientific">Thalassorhabdus alkalitolerans</name>
    <dbReference type="NCBI Taxonomy" id="2282697"/>
    <lineage>
        <taxon>Bacteria</taxon>
        <taxon>Bacillati</taxon>
        <taxon>Bacillota</taxon>
        <taxon>Bacilli</taxon>
        <taxon>Bacillales</taxon>
        <taxon>Bacillaceae</taxon>
        <taxon>Thalassorhabdus</taxon>
    </lineage>
</organism>
<accession>A0ABW0YMP8</accession>
<dbReference type="RefSeq" id="WP_100398057.1">
    <property type="nucleotide sequence ID" value="NZ_JBHSOZ010000005.1"/>
</dbReference>
<dbReference type="PANTHER" id="PTHR39209:SF2">
    <property type="entry name" value="CYTOPLASMIC PROTEIN"/>
    <property type="match status" value="1"/>
</dbReference>
<dbReference type="Proteomes" id="UP001596142">
    <property type="component" value="Unassembled WGS sequence"/>
</dbReference>
<dbReference type="Pfam" id="PF03483">
    <property type="entry name" value="B3_4"/>
    <property type="match status" value="1"/>
</dbReference>
<feature type="domain" description="B3/B4 tRNA-binding" evidence="1">
    <location>
        <begin position="62"/>
        <end position="212"/>
    </location>
</feature>
<dbReference type="SMART" id="SM00873">
    <property type="entry name" value="B3_4"/>
    <property type="match status" value="1"/>
</dbReference>
<keyword evidence="3" id="KW-1185">Reference proteome</keyword>
<comment type="caution">
    <text evidence="2">The sequence shown here is derived from an EMBL/GenBank/DDBJ whole genome shotgun (WGS) entry which is preliminary data.</text>
</comment>